<dbReference type="GO" id="GO:0008743">
    <property type="term" value="F:L-threonine 3-dehydrogenase activity"/>
    <property type="evidence" value="ECO:0007669"/>
    <property type="project" value="TreeGrafter"/>
</dbReference>
<proteinExistence type="inferred from homology"/>
<dbReference type="RefSeq" id="WP_146622226.1">
    <property type="nucleotide sequence ID" value="NZ_BJCC01000013.1"/>
</dbReference>
<dbReference type="Proteomes" id="UP000290567">
    <property type="component" value="Unassembled WGS sequence"/>
</dbReference>
<evidence type="ECO:0000313" key="4">
    <source>
        <dbReference type="Proteomes" id="UP000290567"/>
    </source>
</evidence>
<feature type="domain" description="NAD-dependent epimerase/dehydratase" evidence="2">
    <location>
        <begin position="4"/>
        <end position="231"/>
    </location>
</feature>
<dbReference type="Pfam" id="PF01370">
    <property type="entry name" value="Epimerase"/>
    <property type="match status" value="1"/>
</dbReference>
<evidence type="ECO:0000256" key="1">
    <source>
        <dbReference type="ARBA" id="ARBA00007637"/>
    </source>
</evidence>
<dbReference type="GO" id="GO:0006567">
    <property type="term" value="P:L-threonine catabolic process"/>
    <property type="evidence" value="ECO:0007669"/>
    <property type="project" value="TreeGrafter"/>
</dbReference>
<sequence>MKKVLITGALGQIGSELTERLRRDLGNENVIATDIRKPDNNPTVENGQFETLDVQDFAAFLDMAKRYDVDTIIHLAALLSATAEQRPAFAWQLNMGGLMNGLEVARELGEGIKFFAPSSIAAYGPDAEPDTTPQDTVMHPTTMYGVTKVAGELLENYYHDKYGVDTRSVRFPGLISYKVEPGGGTTDYAVDIFYEALRNKSYKSFIAEGTYMDMMYMDDAIDAIVDLMNADSDRLLHRNAFNITAMSFAPEEIAAAIKRRIPEFEMTYDVDPVRQGIAESWPNAIDCQCARDEWDFTPSYDLERMTDEMLMRLEKKFEAEKIVSR</sequence>
<dbReference type="PANTHER" id="PTHR42687:SF1">
    <property type="entry name" value="L-THREONINE 3-DEHYDROGENASE, MITOCHONDRIAL"/>
    <property type="match status" value="1"/>
</dbReference>
<evidence type="ECO:0000313" key="3">
    <source>
        <dbReference type="EMBL" id="GCF93779.1"/>
    </source>
</evidence>
<dbReference type="InterPro" id="IPR036291">
    <property type="entry name" value="NAD(P)-bd_dom_sf"/>
</dbReference>
<dbReference type="SUPFAM" id="SSF51735">
    <property type="entry name" value="NAD(P)-binding Rossmann-fold domains"/>
    <property type="match status" value="1"/>
</dbReference>
<reference evidence="4" key="1">
    <citation type="submission" date="2019-02" db="EMBL/GenBank/DDBJ databases">
        <title>Draft genome sequence of Enterococcus sp. Gos25-1.</title>
        <authorList>
            <person name="Tanaka N."/>
            <person name="Shiwa Y."/>
            <person name="Fujita N."/>
        </authorList>
    </citation>
    <scope>NUCLEOTIDE SEQUENCE [LARGE SCALE GENOMIC DNA]</scope>
    <source>
        <strain evidence="4">Gos25-1</strain>
    </source>
</reference>
<dbReference type="OrthoDB" id="9803111at2"/>
<dbReference type="InterPro" id="IPR001509">
    <property type="entry name" value="Epimerase_deHydtase"/>
</dbReference>
<evidence type="ECO:0000259" key="2">
    <source>
        <dbReference type="Pfam" id="PF01370"/>
    </source>
</evidence>
<comment type="caution">
    <text evidence="3">The sequence shown here is derived from an EMBL/GenBank/DDBJ whole genome shotgun (WGS) entry which is preliminary data.</text>
</comment>
<dbReference type="Gene3D" id="3.40.50.720">
    <property type="entry name" value="NAD(P)-binding Rossmann-like Domain"/>
    <property type="match status" value="1"/>
</dbReference>
<keyword evidence="4" id="KW-1185">Reference proteome</keyword>
<protein>
    <submittedName>
        <fullName evidence="3">L-threonine 3-dehydrogenase</fullName>
    </submittedName>
</protein>
<dbReference type="PANTHER" id="PTHR42687">
    <property type="entry name" value="L-THREONINE 3-DEHYDROGENASE"/>
    <property type="match status" value="1"/>
</dbReference>
<comment type="similarity">
    <text evidence="1">Belongs to the NAD(P)-dependent epimerase/dehydratase family.</text>
</comment>
<name>A0A4V0WPG5_9ENTE</name>
<dbReference type="FunFam" id="3.40.50.720:FF:000077">
    <property type="entry name" value="L-threonine 3-dehydrogenase, mitochondrial"/>
    <property type="match status" value="1"/>
</dbReference>
<gene>
    <name evidence="3" type="ORF">NRIC_16700</name>
</gene>
<dbReference type="EMBL" id="BJCC01000013">
    <property type="protein sequence ID" value="GCF93779.1"/>
    <property type="molecule type" value="Genomic_DNA"/>
</dbReference>
<organism evidence="3 4">
    <name type="scientific">Enterococcus florum</name>
    <dbReference type="NCBI Taxonomy" id="2480627"/>
    <lineage>
        <taxon>Bacteria</taxon>
        <taxon>Bacillati</taxon>
        <taxon>Bacillota</taxon>
        <taxon>Bacilli</taxon>
        <taxon>Lactobacillales</taxon>
        <taxon>Enterococcaceae</taxon>
        <taxon>Enterococcus</taxon>
    </lineage>
</organism>
<dbReference type="AlphaFoldDB" id="A0A4V0WPG5"/>
<accession>A0A4V0WPG5</accession>
<dbReference type="InterPro" id="IPR051225">
    <property type="entry name" value="NAD(P)_epim/dehydratase"/>
</dbReference>